<keyword evidence="8 10" id="KW-0472">Membrane</keyword>
<dbReference type="AlphaFoldDB" id="A0A2W4WLH7"/>
<dbReference type="GO" id="GO:0022857">
    <property type="term" value="F:transmembrane transporter activity"/>
    <property type="evidence" value="ECO:0007669"/>
    <property type="project" value="TreeGrafter"/>
</dbReference>
<dbReference type="InterPro" id="IPR017911">
    <property type="entry name" value="MacB-like_ATP-bd"/>
</dbReference>
<dbReference type="InterPro" id="IPR015854">
    <property type="entry name" value="ABC_transpr_LolD-like"/>
</dbReference>
<keyword evidence="7 10" id="KW-0067">ATP-binding</keyword>
<evidence type="ECO:0000256" key="9">
    <source>
        <dbReference type="ARBA" id="ARBA00023306"/>
    </source>
</evidence>
<organism evidence="13 14">
    <name type="scientific">Shackletoniella antarctica</name>
    <dbReference type="NCBI Taxonomy" id="268115"/>
    <lineage>
        <taxon>Bacteria</taxon>
        <taxon>Bacillati</taxon>
        <taxon>Cyanobacteriota</taxon>
        <taxon>Cyanophyceae</taxon>
        <taxon>Oculatellales</taxon>
        <taxon>Oculatellaceae</taxon>
        <taxon>Shackletoniella</taxon>
    </lineage>
</organism>
<evidence type="ECO:0000256" key="8">
    <source>
        <dbReference type="ARBA" id="ARBA00023136"/>
    </source>
</evidence>
<dbReference type="FunFam" id="3.40.50.300:FF:000056">
    <property type="entry name" value="Cell division ATP-binding protein FtsE"/>
    <property type="match status" value="1"/>
</dbReference>
<evidence type="ECO:0000256" key="1">
    <source>
        <dbReference type="ARBA" id="ARBA00005417"/>
    </source>
</evidence>
<dbReference type="GO" id="GO:0005886">
    <property type="term" value="C:plasma membrane"/>
    <property type="evidence" value="ECO:0007669"/>
    <property type="project" value="UniProtKB-SubCell"/>
</dbReference>
<dbReference type="InterPro" id="IPR005286">
    <property type="entry name" value="Cell_div_FtsE"/>
</dbReference>
<sequence length="279" mass="30541">MTSVLHRPTDNAKLAGLPEDVRARLQDRFKLVVPARSASDPSPSPVLDAAPPTDPSVQPIVSLTNVEKIYANGSQALNGVNLTVNPGDFLFVTGPSGSGKSTLLKLLYGHERPTGGNILVADEPISALRGNRLAMMRRRIGVVFQDYKLIPKRTVAENVAFVLWAQGFTRKEIHRRLWPTLKMVGLQGKAQCFPDELSGGEQQRVSIARAVVNTPPLLLADEPTGNLDADNSLQVIKILKKLNSIGITVIVTTHDEHLVRISNHPVVQIKNGRLHHLRR</sequence>
<dbReference type="CDD" id="cd03255">
    <property type="entry name" value="ABC_MJ0796_LolCDE_FtsE"/>
    <property type="match status" value="1"/>
</dbReference>
<reference evidence="13 14" key="2">
    <citation type="submission" date="2018-06" db="EMBL/GenBank/DDBJ databases">
        <title>Metagenomic assembly of (sub)arctic Cyanobacteria and their associated microbiome from non-axenic cultures.</title>
        <authorList>
            <person name="Baurain D."/>
        </authorList>
    </citation>
    <scope>NUCLEOTIDE SEQUENCE [LARGE SCALE GENOMIC DNA]</scope>
    <source>
        <strain evidence="13">ULC041bin1</strain>
    </source>
</reference>
<evidence type="ECO:0000256" key="6">
    <source>
        <dbReference type="ARBA" id="ARBA00022741"/>
    </source>
</evidence>
<evidence type="ECO:0000313" key="13">
    <source>
        <dbReference type="EMBL" id="PZO45380.1"/>
    </source>
</evidence>
<name>A0A2W4WLH7_9CYAN</name>
<accession>A0A2W4WLH7</accession>
<dbReference type="GO" id="GO:0005524">
    <property type="term" value="F:ATP binding"/>
    <property type="evidence" value="ECO:0007669"/>
    <property type="project" value="UniProtKB-UniRule"/>
</dbReference>
<evidence type="ECO:0000256" key="10">
    <source>
        <dbReference type="RuleBase" id="RU365094"/>
    </source>
</evidence>
<comment type="similarity">
    <text evidence="1 10">Belongs to the ABC transporter superfamily.</text>
</comment>
<evidence type="ECO:0000256" key="7">
    <source>
        <dbReference type="ARBA" id="ARBA00022840"/>
    </source>
</evidence>
<dbReference type="InterPro" id="IPR003439">
    <property type="entry name" value="ABC_transporter-like_ATP-bd"/>
</dbReference>
<dbReference type="InterPro" id="IPR003593">
    <property type="entry name" value="AAA+_ATPase"/>
</dbReference>
<dbReference type="GO" id="GO:0016887">
    <property type="term" value="F:ATP hydrolysis activity"/>
    <property type="evidence" value="ECO:0007669"/>
    <property type="project" value="InterPro"/>
</dbReference>
<reference evidence="14" key="1">
    <citation type="submission" date="2018-04" db="EMBL/GenBank/DDBJ databases">
        <authorList>
            <person name="Cornet L."/>
        </authorList>
    </citation>
    <scope>NUCLEOTIDE SEQUENCE [LARGE SCALE GENOMIC DNA]</scope>
</reference>
<feature type="domain" description="ABC transporter" evidence="12">
    <location>
        <begin position="61"/>
        <end position="279"/>
    </location>
</feature>
<keyword evidence="9 10" id="KW-0131">Cell cycle</keyword>
<dbReference type="PROSITE" id="PS00211">
    <property type="entry name" value="ABC_TRANSPORTER_1"/>
    <property type="match status" value="1"/>
</dbReference>
<evidence type="ECO:0000256" key="2">
    <source>
        <dbReference type="ARBA" id="ARBA00020019"/>
    </source>
</evidence>
<keyword evidence="5 10" id="KW-0132">Cell division</keyword>
<comment type="subunit">
    <text evidence="10">Homodimer. Forms a membrane-associated complex with FtsX.</text>
</comment>
<proteinExistence type="inferred from homology"/>
<evidence type="ECO:0000256" key="5">
    <source>
        <dbReference type="ARBA" id="ARBA00022618"/>
    </source>
</evidence>
<dbReference type="PANTHER" id="PTHR24220:SF470">
    <property type="entry name" value="CELL DIVISION ATP-BINDING PROTEIN FTSE"/>
    <property type="match status" value="1"/>
</dbReference>
<evidence type="ECO:0000256" key="4">
    <source>
        <dbReference type="ARBA" id="ARBA00022475"/>
    </source>
</evidence>
<dbReference type="InterPro" id="IPR027417">
    <property type="entry name" value="P-loop_NTPase"/>
</dbReference>
<dbReference type="EMBL" id="QBMN01000007">
    <property type="protein sequence ID" value="PZO45380.1"/>
    <property type="molecule type" value="Genomic_DNA"/>
</dbReference>
<evidence type="ECO:0000256" key="3">
    <source>
        <dbReference type="ARBA" id="ARBA00022448"/>
    </source>
</evidence>
<comment type="function">
    <text evidence="10">Part of the ABC transporter FtsEX involved in cellular division.</text>
</comment>
<keyword evidence="6 10" id="KW-0547">Nucleotide-binding</keyword>
<feature type="region of interest" description="Disordered" evidence="11">
    <location>
        <begin position="34"/>
        <end position="54"/>
    </location>
</feature>
<dbReference type="SUPFAM" id="SSF52540">
    <property type="entry name" value="P-loop containing nucleoside triphosphate hydrolases"/>
    <property type="match status" value="1"/>
</dbReference>
<dbReference type="SMART" id="SM00382">
    <property type="entry name" value="AAA"/>
    <property type="match status" value="1"/>
</dbReference>
<dbReference type="Proteomes" id="UP000249081">
    <property type="component" value="Unassembled WGS sequence"/>
</dbReference>
<dbReference type="Gene3D" id="3.40.50.300">
    <property type="entry name" value="P-loop containing nucleotide triphosphate hydrolases"/>
    <property type="match status" value="1"/>
</dbReference>
<gene>
    <name evidence="10 13" type="primary">ftsE</name>
    <name evidence="13" type="ORF">DCF17_01940</name>
</gene>
<dbReference type="NCBIfam" id="TIGR02673">
    <property type="entry name" value="FtsE"/>
    <property type="match status" value="1"/>
</dbReference>
<evidence type="ECO:0000313" key="14">
    <source>
        <dbReference type="Proteomes" id="UP000249081"/>
    </source>
</evidence>
<protein>
    <recommendedName>
        <fullName evidence="2 10">Cell division ATP-binding protein FtsE</fullName>
    </recommendedName>
</protein>
<keyword evidence="4 10" id="KW-1003">Cell membrane</keyword>
<dbReference type="PANTHER" id="PTHR24220">
    <property type="entry name" value="IMPORT ATP-BINDING PROTEIN"/>
    <property type="match status" value="1"/>
</dbReference>
<evidence type="ECO:0000256" key="11">
    <source>
        <dbReference type="SAM" id="MobiDB-lite"/>
    </source>
</evidence>
<keyword evidence="3" id="KW-0813">Transport</keyword>
<comment type="subcellular location">
    <subcellularLocation>
        <location evidence="10">Cell membrane</location>
        <topology evidence="10">Peripheral membrane protein</topology>
        <orientation evidence="10">Cytoplasmic side</orientation>
    </subcellularLocation>
</comment>
<dbReference type="Pfam" id="PF00005">
    <property type="entry name" value="ABC_tran"/>
    <property type="match status" value="1"/>
</dbReference>
<dbReference type="PROSITE" id="PS50893">
    <property type="entry name" value="ABC_TRANSPORTER_2"/>
    <property type="match status" value="1"/>
</dbReference>
<dbReference type="GO" id="GO:0051301">
    <property type="term" value="P:cell division"/>
    <property type="evidence" value="ECO:0007669"/>
    <property type="project" value="UniProtKB-UniRule"/>
</dbReference>
<dbReference type="InterPro" id="IPR017871">
    <property type="entry name" value="ABC_transporter-like_CS"/>
</dbReference>
<comment type="caution">
    <text evidence="13">The sequence shown here is derived from an EMBL/GenBank/DDBJ whole genome shotgun (WGS) entry which is preliminary data.</text>
</comment>
<evidence type="ECO:0000259" key="12">
    <source>
        <dbReference type="PROSITE" id="PS50893"/>
    </source>
</evidence>